<dbReference type="AlphaFoldDB" id="W0DSW7"/>
<evidence type="ECO:0000256" key="4">
    <source>
        <dbReference type="ARBA" id="ARBA00023239"/>
    </source>
</evidence>
<comment type="cofactor">
    <cofactor evidence="1">
        <name>pyridoxal 5'-phosphate</name>
        <dbReference type="ChEBI" id="CHEBI:597326"/>
    </cofactor>
</comment>
<gene>
    <name evidence="7" type="ORF">THIAE_00180</name>
</gene>
<evidence type="ECO:0000313" key="7">
    <source>
        <dbReference type="EMBL" id="AHF00368.1"/>
    </source>
</evidence>
<evidence type="ECO:0000256" key="3">
    <source>
        <dbReference type="ARBA" id="ARBA00022898"/>
    </source>
</evidence>
<dbReference type="Proteomes" id="UP000005380">
    <property type="component" value="Chromosome"/>
</dbReference>
<sequence length="433" mass="47396">MEEESLKTDISADLSAAYIRDFFTQPIDRNDSGAEKYDLREQLFGRADLLPMWVADQDLPTPPFIIAALQRRLLHPILGYTHTSDRLCASVVKWQAQYGYEVDPASLVFTHNVANGLFLAVQALSRPGEGVVIMPPIYPPFEQAINRNDRQVVAVPLLYQPDGDQSSNPQASQASDYCFDLAGLAQAFARDDVSLCLLCNPHNPSGRVWSRAELAQLAELALAHNVILVSDEIHGDLTLPPNQHCPLASLSPTVAQQTVTLSSPGKTFNLAGLQIGYAIAANPAHRKALQAAAARVKIDELNLFAMVALEAAYTDDGKIWRDALCQHILANIARLRQALAELCPAVRVIQPQASYLVWLDFNPLIPNQFADHAALQAWLINDAKLGLNNGLSYGEVGCGFMRINLAVPPSTLEQACSQLRQAFGITLIRTDDD</sequence>
<dbReference type="eggNOG" id="COG1168">
    <property type="taxonomic scope" value="Bacteria"/>
</dbReference>
<dbReference type="STRING" id="717772.THIAE_00180"/>
<proteinExistence type="inferred from homology"/>
<dbReference type="GO" id="GO:0008483">
    <property type="term" value="F:transaminase activity"/>
    <property type="evidence" value="ECO:0007669"/>
    <property type="project" value="UniProtKB-KW"/>
</dbReference>
<protein>
    <recommendedName>
        <fullName evidence="2">cysteine-S-conjugate beta-lyase</fullName>
        <ecNumber evidence="2">4.4.1.13</ecNumber>
    </recommendedName>
</protein>
<keyword evidence="4" id="KW-0456">Lyase</keyword>
<evidence type="ECO:0000313" key="8">
    <source>
        <dbReference type="Proteomes" id="UP000005380"/>
    </source>
</evidence>
<accession>W0DSW7</accession>
<keyword evidence="7" id="KW-0808">Transferase</keyword>
<dbReference type="CDD" id="cd00609">
    <property type="entry name" value="AAT_like"/>
    <property type="match status" value="1"/>
</dbReference>
<dbReference type="InterPro" id="IPR015424">
    <property type="entry name" value="PyrdxlP-dep_Trfase"/>
</dbReference>
<keyword evidence="8" id="KW-1185">Reference proteome</keyword>
<dbReference type="InterPro" id="IPR015421">
    <property type="entry name" value="PyrdxlP-dep_Trfase_major"/>
</dbReference>
<dbReference type="Pfam" id="PF00155">
    <property type="entry name" value="Aminotran_1_2"/>
    <property type="match status" value="1"/>
</dbReference>
<dbReference type="FunCoup" id="W0DSW7">
    <property type="interactions" value="168"/>
</dbReference>
<dbReference type="PANTHER" id="PTHR43525">
    <property type="entry name" value="PROTEIN MALY"/>
    <property type="match status" value="1"/>
</dbReference>
<evidence type="ECO:0000256" key="5">
    <source>
        <dbReference type="ARBA" id="ARBA00037974"/>
    </source>
</evidence>
<dbReference type="HOGENOM" id="CLU_017584_15_0_6"/>
<evidence type="ECO:0000259" key="6">
    <source>
        <dbReference type="Pfam" id="PF00155"/>
    </source>
</evidence>
<dbReference type="RefSeq" id="WP_006459723.1">
    <property type="nucleotide sequence ID" value="NZ_CP007030.1"/>
</dbReference>
<keyword evidence="7" id="KW-0032">Aminotransferase</keyword>
<name>W0DSW7_9GAMM</name>
<dbReference type="EC" id="4.4.1.13" evidence="2"/>
<dbReference type="InterPro" id="IPR004839">
    <property type="entry name" value="Aminotransferase_I/II_large"/>
</dbReference>
<organism evidence="7 8">
    <name type="scientific">Thiomicrospira aerophila AL3</name>
    <dbReference type="NCBI Taxonomy" id="717772"/>
    <lineage>
        <taxon>Bacteria</taxon>
        <taxon>Pseudomonadati</taxon>
        <taxon>Pseudomonadota</taxon>
        <taxon>Gammaproteobacteria</taxon>
        <taxon>Thiotrichales</taxon>
        <taxon>Piscirickettsiaceae</taxon>
        <taxon>Thiomicrospira</taxon>
    </lineage>
</organism>
<dbReference type="InterPro" id="IPR051798">
    <property type="entry name" value="Class-II_PLP-Dep_Aminotrans"/>
</dbReference>
<dbReference type="InterPro" id="IPR027619">
    <property type="entry name" value="C-S_lyase_PatB-like"/>
</dbReference>
<dbReference type="Gene3D" id="3.90.1150.10">
    <property type="entry name" value="Aspartate Aminotransferase, domain 1"/>
    <property type="match status" value="1"/>
</dbReference>
<dbReference type="PANTHER" id="PTHR43525:SF1">
    <property type="entry name" value="PROTEIN MALY"/>
    <property type="match status" value="1"/>
</dbReference>
<dbReference type="NCBIfam" id="TIGR04350">
    <property type="entry name" value="C_S_lyase_PatB"/>
    <property type="match status" value="1"/>
</dbReference>
<comment type="similarity">
    <text evidence="5">Belongs to the class-II pyridoxal-phosphate-dependent aminotransferase family. MalY/PatB cystathionine beta-lyase subfamily.</text>
</comment>
<keyword evidence="3" id="KW-0663">Pyridoxal phosphate</keyword>
<evidence type="ECO:0000256" key="1">
    <source>
        <dbReference type="ARBA" id="ARBA00001933"/>
    </source>
</evidence>
<dbReference type="SUPFAM" id="SSF53383">
    <property type="entry name" value="PLP-dependent transferases"/>
    <property type="match status" value="1"/>
</dbReference>
<dbReference type="EMBL" id="CP007030">
    <property type="protein sequence ID" value="AHF00368.1"/>
    <property type="molecule type" value="Genomic_DNA"/>
</dbReference>
<dbReference type="InParanoid" id="W0DSW7"/>
<dbReference type="OrthoDB" id="3224382at2"/>
<dbReference type="InterPro" id="IPR015422">
    <property type="entry name" value="PyrdxlP-dep_Trfase_small"/>
</dbReference>
<reference evidence="7 8" key="1">
    <citation type="submission" date="2013-12" db="EMBL/GenBank/DDBJ databases">
        <authorList>
            <consortium name="DOE Joint Genome Institute"/>
            <person name="Kappler U."/>
            <person name="Huntemann M."/>
            <person name="Han J."/>
            <person name="Chen A."/>
            <person name="Kyrpides N."/>
            <person name="Mavromatis K."/>
            <person name="Markowitz V."/>
            <person name="Palaniappan K."/>
            <person name="Ivanova N."/>
            <person name="Schaumberg A."/>
            <person name="Pati A."/>
            <person name="Liolios K."/>
            <person name="Nordberg H.P."/>
            <person name="Cantor M.N."/>
            <person name="Hua S.X."/>
            <person name="Woyke T."/>
        </authorList>
    </citation>
    <scope>NUCLEOTIDE SEQUENCE [LARGE SCALE GENOMIC DNA]</scope>
    <source>
        <strain evidence="8">AL2</strain>
    </source>
</reference>
<dbReference type="Gene3D" id="3.40.640.10">
    <property type="entry name" value="Type I PLP-dependent aspartate aminotransferase-like (Major domain)"/>
    <property type="match status" value="1"/>
</dbReference>
<feature type="domain" description="Aminotransferase class I/classII large" evidence="6">
    <location>
        <begin position="61"/>
        <end position="419"/>
    </location>
</feature>
<evidence type="ECO:0000256" key="2">
    <source>
        <dbReference type="ARBA" id="ARBA00012224"/>
    </source>
</evidence>
<dbReference type="GO" id="GO:0047804">
    <property type="term" value="F:cysteine-S-conjugate beta-lyase activity"/>
    <property type="evidence" value="ECO:0007669"/>
    <property type="project" value="UniProtKB-EC"/>
</dbReference>
<dbReference type="GO" id="GO:0030170">
    <property type="term" value="F:pyridoxal phosphate binding"/>
    <property type="evidence" value="ECO:0007669"/>
    <property type="project" value="InterPro"/>
</dbReference>
<dbReference type="KEGG" id="tao:THIAE_00180"/>